<keyword evidence="6" id="KW-0833">Ubl conjugation pathway</keyword>
<dbReference type="GO" id="GO:0046872">
    <property type="term" value="F:metal ion binding"/>
    <property type="evidence" value="ECO:0007669"/>
    <property type="project" value="UniProtKB-KW"/>
</dbReference>
<dbReference type="PANTHER" id="PTHR46732">
    <property type="entry name" value="ATP-DEPENDENT PROTEASE LA (LON) DOMAIN PROTEIN"/>
    <property type="match status" value="1"/>
</dbReference>
<evidence type="ECO:0000256" key="12">
    <source>
        <dbReference type="ARBA" id="ARBA00046796"/>
    </source>
</evidence>
<dbReference type="GO" id="GO:0016567">
    <property type="term" value="P:protein ubiquitination"/>
    <property type="evidence" value="ECO:0007669"/>
    <property type="project" value="UniProtKB-UniPathway"/>
</dbReference>
<evidence type="ECO:0000256" key="2">
    <source>
        <dbReference type="ARBA" id="ARBA00004906"/>
    </source>
</evidence>
<dbReference type="UniPathway" id="UPA00143"/>
<dbReference type="Gene3D" id="1.20.58.1480">
    <property type="match status" value="1"/>
</dbReference>
<evidence type="ECO:0000259" key="15">
    <source>
        <dbReference type="PROSITE" id="PS51788"/>
    </source>
</evidence>
<comment type="function">
    <text evidence="11">Substrate recognition component of a DCX (DDB1-CUL4-X-box) E3 protein ligase complex that mediates the ubiquitination and subsequent proteasomal degradation of target proteins. Has an essential role in mediating growth by negatively regulating insulin signaling. It also has a role in maintaining presynaptic function in the neuromuscular junction synapses of third-instar larvae.</text>
</comment>
<evidence type="ECO:0000256" key="11">
    <source>
        <dbReference type="ARBA" id="ARBA00046075"/>
    </source>
</evidence>
<proteinExistence type="inferred from homology"/>
<evidence type="ECO:0000256" key="6">
    <source>
        <dbReference type="ARBA" id="ARBA00022786"/>
    </source>
</evidence>
<feature type="region of interest" description="Disordered" evidence="13">
    <location>
        <begin position="50"/>
        <end position="71"/>
    </location>
</feature>
<evidence type="ECO:0000256" key="4">
    <source>
        <dbReference type="ARBA" id="ARBA00014394"/>
    </source>
</evidence>
<dbReference type="FunFam" id="2.170.150.20:FF:000005">
    <property type="entry name" value="Blast:Protein cereblon homolog"/>
    <property type="match status" value="1"/>
</dbReference>
<reference evidence="16" key="1">
    <citation type="submission" date="2020-11" db="EMBL/GenBank/DDBJ databases">
        <authorList>
            <person name="Tran Van P."/>
        </authorList>
    </citation>
    <scope>NUCLEOTIDE SEQUENCE</scope>
</reference>
<dbReference type="CDD" id="cd15777">
    <property type="entry name" value="CRBN_C_like"/>
    <property type="match status" value="1"/>
</dbReference>
<dbReference type="Pfam" id="PF03226">
    <property type="entry name" value="Yippee-Mis18"/>
    <property type="match status" value="1"/>
</dbReference>
<evidence type="ECO:0000256" key="3">
    <source>
        <dbReference type="ARBA" id="ARBA00005293"/>
    </source>
</evidence>
<evidence type="ECO:0000313" key="16">
    <source>
        <dbReference type="EMBL" id="CAD7262513.1"/>
    </source>
</evidence>
<organism evidence="16">
    <name type="scientific">Timema shepardi</name>
    <name type="common">Walking stick</name>
    <dbReference type="NCBI Taxonomy" id="629360"/>
    <lineage>
        <taxon>Eukaryota</taxon>
        <taxon>Metazoa</taxon>
        <taxon>Ecdysozoa</taxon>
        <taxon>Arthropoda</taxon>
        <taxon>Hexapoda</taxon>
        <taxon>Insecta</taxon>
        <taxon>Pterygota</taxon>
        <taxon>Neoptera</taxon>
        <taxon>Polyneoptera</taxon>
        <taxon>Phasmatodea</taxon>
        <taxon>Timematodea</taxon>
        <taxon>Timematoidea</taxon>
        <taxon>Timematidae</taxon>
        <taxon>Timema</taxon>
    </lineage>
</organism>
<feature type="domain" description="Lon N-terminal" evidence="14">
    <location>
        <begin position="274"/>
        <end position="493"/>
    </location>
</feature>
<evidence type="ECO:0000256" key="8">
    <source>
        <dbReference type="ARBA" id="ARBA00022843"/>
    </source>
</evidence>
<keyword evidence="8" id="KW-0832">Ubl conjugation</keyword>
<comment type="subunit">
    <text evidence="12">Likely a component of a DCX (DDB1-CUL4-X-box) protein ligase complex. May interact with pic/DDB1.</text>
</comment>
<feature type="domain" description="CULT" evidence="15">
    <location>
        <begin position="492"/>
        <end position="600"/>
    </location>
</feature>
<protein>
    <recommendedName>
        <fullName evidence="4">Protein cereblon</fullName>
    </recommendedName>
    <alternativeName>
        <fullName evidence="10">Protein ohgata</fullName>
    </alternativeName>
</protein>
<dbReference type="InterPro" id="IPR034750">
    <property type="entry name" value="CULT"/>
</dbReference>
<dbReference type="Pfam" id="PF02190">
    <property type="entry name" value="LON_substr_bdg"/>
    <property type="match status" value="1"/>
</dbReference>
<evidence type="ECO:0000256" key="10">
    <source>
        <dbReference type="ARBA" id="ARBA00030079"/>
    </source>
</evidence>
<accession>A0A7R9AXM1</accession>
<evidence type="ECO:0000256" key="13">
    <source>
        <dbReference type="SAM" id="MobiDB-lite"/>
    </source>
</evidence>
<dbReference type="Gene3D" id="2.30.130.40">
    <property type="entry name" value="LON domain-like"/>
    <property type="match status" value="1"/>
</dbReference>
<dbReference type="PANTHER" id="PTHR46732:SF8">
    <property type="entry name" value="ATP-DEPENDENT PROTEASE LA (LON) DOMAIN PROTEIN"/>
    <property type="match status" value="1"/>
</dbReference>
<comment type="similarity">
    <text evidence="3">Belongs to the CRBN family.</text>
</comment>
<dbReference type="EMBL" id="OC002877">
    <property type="protein sequence ID" value="CAD7262513.1"/>
    <property type="molecule type" value="Genomic_DNA"/>
</dbReference>
<evidence type="ECO:0000256" key="9">
    <source>
        <dbReference type="ARBA" id="ARBA00023242"/>
    </source>
</evidence>
<feature type="compositionally biased region" description="Basic and acidic residues" evidence="13">
    <location>
        <begin position="53"/>
        <end position="64"/>
    </location>
</feature>
<name>A0A7R9AXM1_TIMSH</name>
<keyword evidence="7" id="KW-0862">Zinc</keyword>
<dbReference type="InterPro" id="IPR004910">
    <property type="entry name" value="Yippee/Mis18/Cereblon"/>
</dbReference>
<dbReference type="InterPro" id="IPR015947">
    <property type="entry name" value="PUA-like_sf"/>
</dbReference>
<evidence type="ECO:0000256" key="7">
    <source>
        <dbReference type="ARBA" id="ARBA00022833"/>
    </source>
</evidence>
<dbReference type="Gene3D" id="2.170.150.20">
    <property type="entry name" value="Peptide methionine sulfoxide reductase"/>
    <property type="match status" value="1"/>
</dbReference>
<dbReference type="SMART" id="SM00464">
    <property type="entry name" value="LON"/>
    <property type="match status" value="1"/>
</dbReference>
<dbReference type="InterPro" id="IPR003111">
    <property type="entry name" value="Lon_prtase_N"/>
</dbReference>
<dbReference type="SUPFAM" id="SSF88697">
    <property type="entry name" value="PUA domain-like"/>
    <property type="match status" value="1"/>
</dbReference>
<evidence type="ECO:0000256" key="5">
    <source>
        <dbReference type="ARBA" id="ARBA00022723"/>
    </source>
</evidence>
<keyword evidence="9" id="KW-0539">Nucleus</keyword>
<comment type="subcellular location">
    <subcellularLocation>
        <location evidence="1">Nucleus</location>
    </subcellularLocation>
</comment>
<sequence length="611" mass="69611">MEFLKSFNVVIKDLQDCSWGESFRSGHVPKRSSPSFPYRREGRVLGTTYRETPSSHKEEIHPSERNASPTRRAEMTHKLITETGEQHKSDIVYNSSYARWAEMTHKLSTKPNLGLYIGLLPGSHHTQFTTTQRRASAPSRNEEYDDHEVLAVGSTAAMNRTTDFDQLIARLLHSPSRCVSLSAFRLLPRCDREVGLKRKLRNAETPPYPVYASTSDDDSDNVESQGRAVYSVEHERQFEHTFDPALPVKHSYLGNDLEELQGRTMLDDDSIQTLALLPQPGVVLVPGQTLPLTVFYPPTVSMLRQSIATDRTFGVVCVSRYLYSPRLAEVGYEFQQEQRSAGFKVKAKGRQRFKILETHRQVDGNVSARVRILPEVVLPHSLNEIRLASLDRHQSCPGQKRSCFMKRNAMLTQWPSWVHAQFEASRLVKLVTNQLEHLKPGHAGLSIPTDPIDLSYWVAQNLPLSDEQRLTVLKLDSAIQRLRWELNALQKCRVLCCRDCQAKIANQKDVFSMSLEGPQGTYVNPGGYVHETITLHKAKGVRVLNQAPSTEYTWFPGYGWTIAECRTCRKHMGWKFTAMEKHLKPDKFLGLCRRSIFPLFKADHNGRDLIM</sequence>
<dbReference type="AlphaFoldDB" id="A0A7R9AXM1"/>
<keyword evidence="5" id="KW-0479">Metal-binding</keyword>
<dbReference type="GO" id="GO:0005634">
    <property type="term" value="C:nucleus"/>
    <property type="evidence" value="ECO:0007669"/>
    <property type="project" value="UniProtKB-SubCell"/>
</dbReference>
<evidence type="ECO:0000256" key="1">
    <source>
        <dbReference type="ARBA" id="ARBA00004123"/>
    </source>
</evidence>
<evidence type="ECO:0000259" key="14">
    <source>
        <dbReference type="PROSITE" id="PS51787"/>
    </source>
</evidence>
<dbReference type="InterPro" id="IPR046336">
    <property type="entry name" value="Lon_prtase_N_sf"/>
</dbReference>
<comment type="pathway">
    <text evidence="2">Protein modification; protein ubiquitination.</text>
</comment>
<dbReference type="PROSITE" id="PS51788">
    <property type="entry name" value="CULT"/>
    <property type="match status" value="1"/>
</dbReference>
<gene>
    <name evidence="16" type="ORF">TSIB3V08_LOCUS6618</name>
</gene>
<dbReference type="PROSITE" id="PS51787">
    <property type="entry name" value="LON_N"/>
    <property type="match status" value="1"/>
</dbReference>